<keyword evidence="4" id="KW-1185">Reference proteome</keyword>
<sequence>MKIALMTMVTLSVMAGVHALPSHGLVRRQVPAAPVQANPAPPQPTPPASAIPGPPAPATPAPPAPATLAPPAPVVPAPPATPAPAPVTPAPAPVVPAPTPIPAAPPAEVGKPIQGMASFEDEGPKHFGSCGSIETLETFTVAIYMNNPPLQALITDSCDICPPGEIVLSVSAAKALGPAFIEAGRSSVTWTINP</sequence>
<dbReference type="EMBL" id="ML003237">
    <property type="protein sequence ID" value="RKP34356.1"/>
    <property type="molecule type" value="Genomic_DNA"/>
</dbReference>
<protein>
    <recommendedName>
        <fullName evidence="5">RlpA-like double-psi beta-barrel-protein domain-containing protein-containing protein</fullName>
    </recommendedName>
</protein>
<dbReference type="AlphaFoldDB" id="A0A4P9ZM17"/>
<organism evidence="3 4">
    <name type="scientific">Dimargaris cristalligena</name>
    <dbReference type="NCBI Taxonomy" id="215637"/>
    <lineage>
        <taxon>Eukaryota</taxon>
        <taxon>Fungi</taxon>
        <taxon>Fungi incertae sedis</taxon>
        <taxon>Zoopagomycota</taxon>
        <taxon>Kickxellomycotina</taxon>
        <taxon>Dimargaritomycetes</taxon>
        <taxon>Dimargaritales</taxon>
        <taxon>Dimargaritaceae</taxon>
        <taxon>Dimargaris</taxon>
    </lineage>
</organism>
<accession>A0A4P9ZM17</accession>
<evidence type="ECO:0000256" key="1">
    <source>
        <dbReference type="SAM" id="MobiDB-lite"/>
    </source>
</evidence>
<dbReference type="STRING" id="215637.A0A4P9ZM17"/>
<evidence type="ECO:0000313" key="4">
    <source>
        <dbReference type="Proteomes" id="UP000268162"/>
    </source>
</evidence>
<feature type="signal peptide" evidence="2">
    <location>
        <begin position="1"/>
        <end position="19"/>
    </location>
</feature>
<gene>
    <name evidence="3" type="ORF">BJ085DRAFT_27844</name>
</gene>
<evidence type="ECO:0000313" key="3">
    <source>
        <dbReference type="EMBL" id="RKP34356.1"/>
    </source>
</evidence>
<feature type="chain" id="PRO_5020918943" description="RlpA-like double-psi beta-barrel-protein domain-containing protein-containing protein" evidence="2">
    <location>
        <begin position="20"/>
        <end position="194"/>
    </location>
</feature>
<name>A0A4P9ZM17_9FUNG</name>
<proteinExistence type="predicted"/>
<reference evidence="4" key="1">
    <citation type="journal article" date="2018" name="Nat. Microbiol.">
        <title>Leveraging single-cell genomics to expand the fungal tree of life.</title>
        <authorList>
            <person name="Ahrendt S.R."/>
            <person name="Quandt C.A."/>
            <person name="Ciobanu D."/>
            <person name="Clum A."/>
            <person name="Salamov A."/>
            <person name="Andreopoulos B."/>
            <person name="Cheng J.F."/>
            <person name="Woyke T."/>
            <person name="Pelin A."/>
            <person name="Henrissat B."/>
            <person name="Reynolds N.K."/>
            <person name="Benny G.L."/>
            <person name="Smith M.E."/>
            <person name="James T.Y."/>
            <person name="Grigoriev I.V."/>
        </authorList>
    </citation>
    <scope>NUCLEOTIDE SEQUENCE [LARGE SCALE GENOMIC DNA]</scope>
    <source>
        <strain evidence="4">RSA 468</strain>
    </source>
</reference>
<feature type="region of interest" description="Disordered" evidence="1">
    <location>
        <begin position="35"/>
        <end position="75"/>
    </location>
</feature>
<evidence type="ECO:0008006" key="5">
    <source>
        <dbReference type="Google" id="ProtNLM"/>
    </source>
</evidence>
<evidence type="ECO:0000256" key="2">
    <source>
        <dbReference type="SAM" id="SignalP"/>
    </source>
</evidence>
<keyword evidence="2" id="KW-0732">Signal</keyword>
<dbReference type="CDD" id="cd22191">
    <property type="entry name" value="DPBB_RlpA_EXP_N-like"/>
    <property type="match status" value="1"/>
</dbReference>
<dbReference type="Proteomes" id="UP000268162">
    <property type="component" value="Unassembled WGS sequence"/>
</dbReference>
<feature type="compositionally biased region" description="Pro residues" evidence="1">
    <location>
        <begin position="39"/>
        <end position="75"/>
    </location>
</feature>